<dbReference type="InterPro" id="IPR042231">
    <property type="entry name" value="Cho/carn_acyl_trans_2"/>
</dbReference>
<evidence type="ECO:0000256" key="16">
    <source>
        <dbReference type="SAM" id="MobiDB-lite"/>
    </source>
</evidence>
<evidence type="ECO:0000256" key="1">
    <source>
        <dbReference type="ARBA" id="ARBA00004275"/>
    </source>
</evidence>
<evidence type="ECO:0000256" key="3">
    <source>
        <dbReference type="ARBA" id="ARBA00005232"/>
    </source>
</evidence>
<accession>A0A6J2GLY0</accession>
<evidence type="ECO:0000256" key="7">
    <source>
        <dbReference type="ARBA" id="ARBA00022990"/>
    </source>
</evidence>
<reference evidence="19" key="1">
    <citation type="submission" date="2025-08" db="UniProtKB">
        <authorList>
            <consortium name="RefSeq"/>
        </authorList>
    </citation>
    <scope>IDENTIFICATION</scope>
    <source>
        <tissue evidence="19">Muscle</tissue>
    </source>
</reference>
<evidence type="ECO:0000256" key="2">
    <source>
        <dbReference type="ARBA" id="ARBA00005005"/>
    </source>
</evidence>
<dbReference type="UniPathway" id="UPA00659"/>
<evidence type="ECO:0000256" key="9">
    <source>
        <dbReference type="ARBA" id="ARBA00023140"/>
    </source>
</evidence>
<evidence type="ECO:0000259" key="17">
    <source>
        <dbReference type="Pfam" id="PF00755"/>
    </source>
</evidence>
<proteinExistence type="inferred from homology"/>
<protein>
    <recommendedName>
        <fullName evidence="14">Peroxisomal carnitine O-octanoyltransferase</fullName>
        <ecNumber evidence="13">2.3.1.137</ecNumber>
    </recommendedName>
</protein>
<dbReference type="PANTHER" id="PTHR22589">
    <property type="entry name" value="CARNITINE O-ACYLTRANSFERASE"/>
    <property type="match status" value="1"/>
</dbReference>
<dbReference type="AlphaFoldDB" id="A0A6J2GLY0"/>
<keyword evidence="9" id="KW-0576">Peroxisome</keyword>
<dbReference type="GeneID" id="113987646"/>
<dbReference type="CTD" id="54677"/>
<keyword evidence="8" id="KW-0443">Lipid metabolism</keyword>
<gene>
    <name evidence="19" type="primary">CROT</name>
</gene>
<dbReference type="InterPro" id="IPR000542">
    <property type="entry name" value="Carn_acyl_trans"/>
</dbReference>
<evidence type="ECO:0000313" key="19">
    <source>
        <dbReference type="RefSeq" id="XP_027576396.2"/>
    </source>
</evidence>
<keyword evidence="7" id="KW-0007">Acetylation</keyword>
<dbReference type="PANTHER" id="PTHR22589:SF67">
    <property type="entry name" value="PEROXISOMAL CARNITINE O-OCTANOYLTRANSFERASE"/>
    <property type="match status" value="1"/>
</dbReference>
<dbReference type="InterPro" id="IPR042572">
    <property type="entry name" value="Carn_acyl_trans_N"/>
</dbReference>
<dbReference type="InParanoid" id="A0A6J2GLY0"/>
<evidence type="ECO:0000256" key="10">
    <source>
        <dbReference type="ARBA" id="ARBA00023315"/>
    </source>
</evidence>
<comment type="similarity">
    <text evidence="3">Belongs to the carnitine/choline acetyltransferase family.</text>
</comment>
<evidence type="ECO:0000256" key="11">
    <source>
        <dbReference type="ARBA" id="ARBA00048999"/>
    </source>
</evidence>
<dbReference type="SUPFAM" id="SSF52777">
    <property type="entry name" value="CoA-dependent acyltransferases"/>
    <property type="match status" value="2"/>
</dbReference>
<keyword evidence="10" id="KW-0012">Acyltransferase</keyword>
<dbReference type="Proteomes" id="UP000504627">
    <property type="component" value="Unplaced"/>
</dbReference>
<dbReference type="Gene3D" id="3.30.559.70">
    <property type="entry name" value="Choline/Carnitine o-acyltransferase, domain 2"/>
    <property type="match status" value="1"/>
</dbReference>
<evidence type="ECO:0000256" key="14">
    <source>
        <dbReference type="ARBA" id="ARBA00067184"/>
    </source>
</evidence>
<keyword evidence="5" id="KW-0808">Transferase</keyword>
<dbReference type="InterPro" id="IPR039551">
    <property type="entry name" value="Cho/carn_acyl_trans"/>
</dbReference>
<comment type="catalytic activity">
    <reaction evidence="12">
        <text>octanoyl-CoA + (R)-carnitine = O-octanoyl-(R)-carnitine + CoA</text>
        <dbReference type="Rhea" id="RHEA:17177"/>
        <dbReference type="ChEBI" id="CHEBI:16347"/>
        <dbReference type="ChEBI" id="CHEBI:18102"/>
        <dbReference type="ChEBI" id="CHEBI:57287"/>
        <dbReference type="ChEBI" id="CHEBI:57386"/>
        <dbReference type="EC" id="2.3.1.137"/>
    </reaction>
</comment>
<dbReference type="GO" id="GO:0005777">
    <property type="term" value="C:peroxisome"/>
    <property type="evidence" value="ECO:0007669"/>
    <property type="project" value="UniProtKB-SubCell"/>
</dbReference>
<dbReference type="Pfam" id="PF00755">
    <property type="entry name" value="Carn_acyltransf"/>
    <property type="match status" value="1"/>
</dbReference>
<comment type="catalytic activity">
    <reaction evidence="11">
        <text>4,8-dimethylnonanoyl-CoA + (R)-carnitine = O-4,8-dimethylnonanoyl-(R)-carnitine + CoA</text>
        <dbReference type="Rhea" id="RHEA:44860"/>
        <dbReference type="ChEBI" id="CHEBI:16347"/>
        <dbReference type="ChEBI" id="CHEBI:57287"/>
        <dbReference type="ChEBI" id="CHEBI:77061"/>
        <dbReference type="ChEBI" id="CHEBI:84654"/>
    </reaction>
</comment>
<evidence type="ECO:0000256" key="5">
    <source>
        <dbReference type="ARBA" id="ARBA00022679"/>
    </source>
</evidence>
<organism evidence="18 19">
    <name type="scientific">Pipra filicauda</name>
    <name type="common">Wire-tailed manakin</name>
    <dbReference type="NCBI Taxonomy" id="649802"/>
    <lineage>
        <taxon>Eukaryota</taxon>
        <taxon>Metazoa</taxon>
        <taxon>Chordata</taxon>
        <taxon>Craniata</taxon>
        <taxon>Vertebrata</taxon>
        <taxon>Euteleostomi</taxon>
        <taxon>Archelosauria</taxon>
        <taxon>Archosauria</taxon>
        <taxon>Dinosauria</taxon>
        <taxon>Saurischia</taxon>
        <taxon>Theropoda</taxon>
        <taxon>Coelurosauria</taxon>
        <taxon>Aves</taxon>
        <taxon>Neognathae</taxon>
        <taxon>Neoaves</taxon>
        <taxon>Telluraves</taxon>
        <taxon>Australaves</taxon>
        <taxon>Passeriformes</taxon>
        <taxon>Pipridae</taxon>
        <taxon>Pipra</taxon>
    </lineage>
</organism>
<keyword evidence="18" id="KW-1185">Reference proteome</keyword>
<dbReference type="GO" id="GO:0006635">
    <property type="term" value="P:fatty acid beta-oxidation"/>
    <property type="evidence" value="ECO:0007669"/>
    <property type="project" value="UniProtKB-UniPathway"/>
</dbReference>
<evidence type="ECO:0000256" key="8">
    <source>
        <dbReference type="ARBA" id="ARBA00023098"/>
    </source>
</evidence>
<dbReference type="EC" id="2.3.1.137" evidence="13"/>
<keyword evidence="6" id="KW-0276">Fatty acid metabolism</keyword>
<evidence type="ECO:0000256" key="15">
    <source>
        <dbReference type="PIRSR" id="PIRSR600542-1"/>
    </source>
</evidence>
<feature type="active site" description="Proton acceptor" evidence="15">
    <location>
        <position position="432"/>
    </location>
</feature>
<dbReference type="InterPro" id="IPR023213">
    <property type="entry name" value="CAT-like_dom_sf"/>
</dbReference>
<evidence type="ECO:0000256" key="13">
    <source>
        <dbReference type="ARBA" id="ARBA00066418"/>
    </source>
</evidence>
<comment type="pathway">
    <text evidence="2">Lipid metabolism; fatty acid beta-oxidation.</text>
</comment>
<dbReference type="RefSeq" id="XP_027576396.2">
    <property type="nucleotide sequence ID" value="XM_027720595.2"/>
</dbReference>
<dbReference type="GO" id="GO:0008458">
    <property type="term" value="F:carnitine O-octanoyltransferase activity"/>
    <property type="evidence" value="ECO:0007669"/>
    <property type="project" value="UniProtKB-EC"/>
</dbReference>
<keyword evidence="4" id="KW-0813">Transport</keyword>
<evidence type="ECO:0000256" key="4">
    <source>
        <dbReference type="ARBA" id="ARBA00022448"/>
    </source>
</evidence>
<sequence>MLSFTRLLTAQPSDLSRSLCRTSLPSRKSTAPANLKLFFYSHPTPGPPERRRRSGRSLLPPLRPPRPARLPDALGSGAEVRAASWAGLGGPGWQRAGRVQAGICIMEKQVLESTEERTFQYQDSLPSLPVPPLDESLSKYLDAVKPFLNQEEYQRTEDIVKKFENGIGKELHQKLLERAKMRRNWLEDWWLNVAYLDLRISTQIHCNMGGPGPYIEHCWPPKEGTQIERACVNIWHTLKYWDLLRAEKVTIERSGNTVLDMNQFRMLFCTCKIPGVTRDSIGTYFKTEAEGECPSHLIVLCRGRVFAFDAMHEGSMVTPPEIFRQLTYIQKRCHSEPDGPGLAALTSNERTKWAELREYLIDLDPKNLTLLEKIQRSLFVVCLDDSSPHATPEDYTELTRLGLTGDPTVRWGDKSYNSIFFSNGTCSAFCDHSPFDAMALITMLAYAEKKIIENEGKWKGSDNVRDIPWPEELVFTVDPKIINEIGRTKELYYKQVSDLQLVSYAFTSFGKALLRKKKLHPDTFVQLALQLAYYKCHGRPGCCYETAMTRRFYHGRTETIRPCTMEAVEWCKSMLDPSDSTYQRLQLMHKAFAKHNKMRKECENGRGFDRHLLGLLLIAQEQGLPVPELYGDKAFTASGGGGNFVLSTSLTGYTRFSGSALPMVQHGYGFFYSIRDDRIVATCSSWKSCPETDAEVLCRTMFQCFHDMLQLTVTAQL</sequence>
<dbReference type="Gene3D" id="1.10.275.20">
    <property type="entry name" value="Choline/Carnitine o-acyltransferase"/>
    <property type="match status" value="1"/>
</dbReference>
<dbReference type="PROSITE" id="PS00439">
    <property type="entry name" value="ACYLTRANSF_C_1"/>
    <property type="match status" value="1"/>
</dbReference>
<feature type="region of interest" description="Disordered" evidence="16">
    <location>
        <begin position="38"/>
        <end position="73"/>
    </location>
</feature>
<dbReference type="Gene3D" id="3.30.559.10">
    <property type="entry name" value="Chloramphenicol acetyltransferase-like domain"/>
    <property type="match status" value="1"/>
</dbReference>
<name>A0A6J2GLY0_9PASS</name>
<comment type="subcellular location">
    <subcellularLocation>
        <location evidence="1">Peroxisome</location>
    </subcellularLocation>
</comment>
<evidence type="ECO:0000256" key="6">
    <source>
        <dbReference type="ARBA" id="ARBA00022832"/>
    </source>
</evidence>
<dbReference type="FunFam" id="3.30.559.70:FF:000006">
    <property type="entry name" value="Peroxisomal carnitine O-octanoyltransferase"/>
    <property type="match status" value="1"/>
</dbReference>
<evidence type="ECO:0000313" key="18">
    <source>
        <dbReference type="Proteomes" id="UP000504627"/>
    </source>
</evidence>
<feature type="domain" description="Choline/carnitine acyltransferase" evidence="17">
    <location>
        <begin position="128"/>
        <end position="701"/>
    </location>
</feature>
<evidence type="ECO:0000256" key="12">
    <source>
        <dbReference type="ARBA" id="ARBA00052326"/>
    </source>
</evidence>